<keyword evidence="3" id="KW-1185">Reference proteome</keyword>
<evidence type="ECO:0000313" key="3">
    <source>
        <dbReference type="Proteomes" id="UP000791440"/>
    </source>
</evidence>
<sequence length="255" mass="29926">MQVMRFTYLLIFVRIFECTDLKINGEVSFDLRISDLDYRSSPVQVFIGADEPENLGDGVERGRIKDIEEKQKSVVGPIEARQVTAAAMVECPYQYPEKEQVNAMLSNMMNQLTKVFVRIHEYVTAEDTRRLETRFRVVGKKDTGFFEHIYNNMSQEYRQFYNNTAERVDRAERDPCQHQEEIKQLWKELLEKSLATLRKAAGQCIEEYLKVQNRSGDEKTRSKLEQFLAEEMSKIKSSQLDVLCDKFQQCYNELL</sequence>
<feature type="chain" id="PRO_5037043559" evidence="1">
    <location>
        <begin position="19"/>
        <end position="255"/>
    </location>
</feature>
<name>A0A921ZD38_MANSE</name>
<evidence type="ECO:0000256" key="1">
    <source>
        <dbReference type="SAM" id="SignalP"/>
    </source>
</evidence>
<dbReference type="EMBL" id="JH668473">
    <property type="protein sequence ID" value="KAG6454719.1"/>
    <property type="molecule type" value="Genomic_DNA"/>
</dbReference>
<keyword evidence="1" id="KW-0732">Signal</keyword>
<organism evidence="2 3">
    <name type="scientific">Manduca sexta</name>
    <name type="common">Tobacco hawkmoth</name>
    <name type="synonym">Tobacco hornworm</name>
    <dbReference type="NCBI Taxonomy" id="7130"/>
    <lineage>
        <taxon>Eukaryota</taxon>
        <taxon>Metazoa</taxon>
        <taxon>Ecdysozoa</taxon>
        <taxon>Arthropoda</taxon>
        <taxon>Hexapoda</taxon>
        <taxon>Insecta</taxon>
        <taxon>Pterygota</taxon>
        <taxon>Neoptera</taxon>
        <taxon>Endopterygota</taxon>
        <taxon>Lepidoptera</taxon>
        <taxon>Glossata</taxon>
        <taxon>Ditrysia</taxon>
        <taxon>Bombycoidea</taxon>
        <taxon>Sphingidae</taxon>
        <taxon>Sphinginae</taxon>
        <taxon>Sphingini</taxon>
        <taxon>Manduca</taxon>
    </lineage>
</organism>
<protein>
    <submittedName>
        <fullName evidence="2">Uncharacterized protein</fullName>
    </submittedName>
</protein>
<feature type="signal peptide" evidence="1">
    <location>
        <begin position="1"/>
        <end position="18"/>
    </location>
</feature>
<gene>
    <name evidence="2" type="ORF">O3G_MSEX008829</name>
</gene>
<dbReference type="AlphaFoldDB" id="A0A921ZD38"/>
<dbReference type="Proteomes" id="UP000791440">
    <property type="component" value="Unassembled WGS sequence"/>
</dbReference>
<reference evidence="2" key="2">
    <citation type="submission" date="2020-12" db="EMBL/GenBank/DDBJ databases">
        <authorList>
            <person name="Kanost M."/>
        </authorList>
    </citation>
    <scope>NUCLEOTIDE SEQUENCE</scope>
</reference>
<evidence type="ECO:0000313" key="2">
    <source>
        <dbReference type="EMBL" id="KAG6454719.1"/>
    </source>
</evidence>
<reference evidence="2" key="1">
    <citation type="journal article" date="2016" name="Insect Biochem. Mol. Biol.">
        <title>Multifaceted biological insights from a draft genome sequence of the tobacco hornworm moth, Manduca sexta.</title>
        <authorList>
            <person name="Kanost M.R."/>
            <person name="Arrese E.L."/>
            <person name="Cao X."/>
            <person name="Chen Y.R."/>
            <person name="Chellapilla S."/>
            <person name="Goldsmith M.R."/>
            <person name="Grosse-Wilde E."/>
            <person name="Heckel D.G."/>
            <person name="Herndon N."/>
            <person name="Jiang H."/>
            <person name="Papanicolaou A."/>
            <person name="Qu J."/>
            <person name="Soulages J.L."/>
            <person name="Vogel H."/>
            <person name="Walters J."/>
            <person name="Waterhouse R.M."/>
            <person name="Ahn S.J."/>
            <person name="Almeida F.C."/>
            <person name="An C."/>
            <person name="Aqrawi P."/>
            <person name="Bretschneider A."/>
            <person name="Bryant W.B."/>
            <person name="Bucks S."/>
            <person name="Chao H."/>
            <person name="Chevignon G."/>
            <person name="Christen J.M."/>
            <person name="Clarke D.F."/>
            <person name="Dittmer N.T."/>
            <person name="Ferguson L.C.F."/>
            <person name="Garavelou S."/>
            <person name="Gordon K.H.J."/>
            <person name="Gunaratna R.T."/>
            <person name="Han Y."/>
            <person name="Hauser F."/>
            <person name="He Y."/>
            <person name="Heidel-Fischer H."/>
            <person name="Hirsh A."/>
            <person name="Hu Y."/>
            <person name="Jiang H."/>
            <person name="Kalra D."/>
            <person name="Klinner C."/>
            <person name="Konig C."/>
            <person name="Kovar C."/>
            <person name="Kroll A.R."/>
            <person name="Kuwar S.S."/>
            <person name="Lee S.L."/>
            <person name="Lehman R."/>
            <person name="Li K."/>
            <person name="Li Z."/>
            <person name="Liang H."/>
            <person name="Lovelace S."/>
            <person name="Lu Z."/>
            <person name="Mansfield J.H."/>
            <person name="McCulloch K.J."/>
            <person name="Mathew T."/>
            <person name="Morton B."/>
            <person name="Muzny D.M."/>
            <person name="Neunemann D."/>
            <person name="Ongeri F."/>
            <person name="Pauchet Y."/>
            <person name="Pu L.L."/>
            <person name="Pyrousis I."/>
            <person name="Rao X.J."/>
            <person name="Redding A."/>
            <person name="Roesel C."/>
            <person name="Sanchez-Gracia A."/>
            <person name="Schaack S."/>
            <person name="Shukla A."/>
            <person name="Tetreau G."/>
            <person name="Wang Y."/>
            <person name="Xiong G.H."/>
            <person name="Traut W."/>
            <person name="Walsh T.K."/>
            <person name="Worley K.C."/>
            <person name="Wu D."/>
            <person name="Wu W."/>
            <person name="Wu Y.Q."/>
            <person name="Zhang X."/>
            <person name="Zou Z."/>
            <person name="Zucker H."/>
            <person name="Briscoe A.D."/>
            <person name="Burmester T."/>
            <person name="Clem R.J."/>
            <person name="Feyereisen R."/>
            <person name="Grimmelikhuijzen C.J.P."/>
            <person name="Hamodrakas S.J."/>
            <person name="Hansson B.S."/>
            <person name="Huguet E."/>
            <person name="Jermiin L.S."/>
            <person name="Lan Q."/>
            <person name="Lehman H.K."/>
            <person name="Lorenzen M."/>
            <person name="Merzendorfer H."/>
            <person name="Michalopoulos I."/>
            <person name="Morton D.B."/>
            <person name="Muthukrishnan S."/>
            <person name="Oakeshott J.G."/>
            <person name="Palmer W."/>
            <person name="Park Y."/>
            <person name="Passarelli A.L."/>
            <person name="Rozas J."/>
            <person name="Schwartz L.M."/>
            <person name="Smith W."/>
            <person name="Southgate A."/>
            <person name="Vilcinskas A."/>
            <person name="Vogt R."/>
            <person name="Wang P."/>
            <person name="Werren J."/>
            <person name="Yu X.Q."/>
            <person name="Zhou J.J."/>
            <person name="Brown S.J."/>
            <person name="Scherer S.E."/>
            <person name="Richards S."/>
            <person name="Blissard G.W."/>
        </authorList>
    </citation>
    <scope>NUCLEOTIDE SEQUENCE</scope>
</reference>
<proteinExistence type="predicted"/>
<comment type="caution">
    <text evidence="2">The sequence shown here is derived from an EMBL/GenBank/DDBJ whole genome shotgun (WGS) entry which is preliminary data.</text>
</comment>
<accession>A0A921ZD38</accession>